<sequence>MSTPVLPGPRLRQLPRTIKPLHRETSGSYLGRLAAANRISHQELSAHIQDPDRIHPGKLTTLHVIHCLSGHPVDRLLQSLPDLRTAELAARFTAQPFKPLPDKGWTTQPVCTRCLAGLGITTHASHHVPVSTNICLRHGRWIGRYGHQLELRTVPEVIRAQRHHYNLVRRHGQPTVTYAMAEATDISFRWWDSDRFDRRWRDRMTALSGPKWHAFKDDIELVASTYPDIVALAGLFASPHLRFLPFTGKDRDLRRFIREVRERAATGYSLEAAGNRDPLIRWIEEEPSDRSLPFYPWRPPSRPAPEQVNIP</sequence>
<dbReference type="AlphaFoldDB" id="A0A9X2M7Q1"/>
<dbReference type="EMBL" id="JANIIC010000192">
    <property type="protein sequence ID" value="MCQ8836603.1"/>
    <property type="molecule type" value="Genomic_DNA"/>
</dbReference>
<accession>A0A9X2M7Q1</accession>
<dbReference type="RefSeq" id="WP_257636627.1">
    <property type="nucleotide sequence ID" value="NZ_JANIIC010000192.1"/>
</dbReference>
<keyword evidence="4" id="KW-1185">Reference proteome</keyword>
<comment type="caution">
    <text evidence="3">The sequence shown here is derived from an EMBL/GenBank/DDBJ whole genome shotgun (WGS) entry which is preliminary data.</text>
</comment>
<gene>
    <name evidence="3" type="ORF">NQU54_48385</name>
</gene>
<evidence type="ECO:0000256" key="1">
    <source>
        <dbReference type="SAM" id="MobiDB-lite"/>
    </source>
</evidence>
<protein>
    <submittedName>
        <fullName evidence="3">TniQ family protein</fullName>
    </submittedName>
</protein>
<dbReference type="Pfam" id="PF06527">
    <property type="entry name" value="TniQ"/>
    <property type="match status" value="1"/>
</dbReference>
<evidence type="ECO:0000313" key="4">
    <source>
        <dbReference type="Proteomes" id="UP001142400"/>
    </source>
</evidence>
<dbReference type="Proteomes" id="UP001142400">
    <property type="component" value="Unassembled WGS sequence"/>
</dbReference>
<dbReference type="InterPro" id="IPR009492">
    <property type="entry name" value="TniQ"/>
</dbReference>
<feature type="domain" description="TniQ" evidence="2">
    <location>
        <begin position="15"/>
        <end position="139"/>
    </location>
</feature>
<feature type="region of interest" description="Disordered" evidence="1">
    <location>
        <begin position="290"/>
        <end position="311"/>
    </location>
</feature>
<reference evidence="3" key="1">
    <citation type="submission" date="2022-06" db="EMBL/GenBank/DDBJ databases">
        <title>WGS of actinobacteria.</title>
        <authorList>
            <person name="Thawai C."/>
        </authorList>
    </citation>
    <scope>NUCLEOTIDE SEQUENCE</scope>
    <source>
        <strain evidence="3">DSM 42010</strain>
    </source>
</reference>
<proteinExistence type="predicted"/>
<evidence type="ECO:0000259" key="2">
    <source>
        <dbReference type="Pfam" id="PF06527"/>
    </source>
</evidence>
<name>A0A9X2M7Q1_STRMQ</name>
<organism evidence="3 4">
    <name type="scientific">Streptomyces malaysiensis subsp. samsunensis</name>
    <dbReference type="NCBI Taxonomy" id="459658"/>
    <lineage>
        <taxon>Bacteria</taxon>
        <taxon>Bacillati</taxon>
        <taxon>Actinomycetota</taxon>
        <taxon>Actinomycetes</taxon>
        <taxon>Kitasatosporales</taxon>
        <taxon>Streptomycetaceae</taxon>
        <taxon>Streptomyces</taxon>
        <taxon>Streptomyces violaceusniger group</taxon>
    </lineage>
</organism>
<evidence type="ECO:0000313" key="3">
    <source>
        <dbReference type="EMBL" id="MCQ8836603.1"/>
    </source>
</evidence>